<feature type="domain" description="Rcc01698-like C-terminal" evidence="3">
    <location>
        <begin position="1041"/>
        <end position="1141"/>
    </location>
</feature>
<evidence type="ECO:0000313" key="5">
    <source>
        <dbReference type="Proteomes" id="UP000238137"/>
    </source>
</evidence>
<evidence type="ECO:0000259" key="1">
    <source>
        <dbReference type="Pfam" id="PF13547"/>
    </source>
</evidence>
<dbReference type="Gene3D" id="3.20.20.80">
    <property type="entry name" value="Glycosidases"/>
    <property type="match status" value="1"/>
</dbReference>
<dbReference type="CDD" id="cd19607">
    <property type="entry name" value="GTA_TIM-barrel-like"/>
    <property type="match status" value="1"/>
</dbReference>
<dbReference type="OrthoDB" id="8445115at2"/>
<dbReference type="InterPro" id="IPR056490">
    <property type="entry name" value="Rcc01698_C"/>
</dbReference>
<protein>
    <submittedName>
        <fullName evidence="4">Host specificity protein</fullName>
    </submittedName>
</protein>
<dbReference type="InterPro" id="IPR032876">
    <property type="entry name" value="J_dom"/>
</dbReference>
<accession>A0A3R7Q0V4</accession>
<reference evidence="4" key="1">
    <citation type="submission" date="2018-05" db="EMBL/GenBank/DDBJ databases">
        <title>Reclassification of Methylarcula marina and Methylarcula terricola as Paracoccus methylarcula sp.nov., comb.nov. and Paracoccus terricola comb.nov.</title>
        <authorList>
            <person name="Shmareva M.N."/>
            <person name="Doronina N.V."/>
            <person name="Vasilenko O.V."/>
            <person name="Tarlachkov S.V."/>
            <person name="Trotsenko Y.A."/>
        </authorList>
    </citation>
    <scope>NUCLEOTIDE SEQUENCE [LARGE SCALE GENOMIC DNA]</scope>
    <source>
        <strain evidence="4">VKM B-2159</strain>
    </source>
</reference>
<dbReference type="RefSeq" id="WP_106692779.1">
    <property type="nucleotide sequence ID" value="NZ_PXNQ02000013.1"/>
</dbReference>
<organism evidence="4 5">
    <name type="scientific">Paracoccus methylarcula</name>
    <dbReference type="NCBI Taxonomy" id="72022"/>
    <lineage>
        <taxon>Bacteria</taxon>
        <taxon>Pseudomonadati</taxon>
        <taxon>Pseudomonadota</taxon>
        <taxon>Alphaproteobacteria</taxon>
        <taxon>Rhodobacterales</taxon>
        <taxon>Paracoccaceae</taxon>
        <taxon>Paracoccus</taxon>
    </lineage>
</organism>
<dbReference type="Pfam" id="PF13547">
    <property type="entry name" value="GTA_TIM"/>
    <property type="match status" value="1"/>
</dbReference>
<evidence type="ECO:0000259" key="3">
    <source>
        <dbReference type="Pfam" id="PF23666"/>
    </source>
</evidence>
<dbReference type="Pfam" id="PF13550">
    <property type="entry name" value="Phage-tail_3"/>
    <property type="match status" value="1"/>
</dbReference>
<sequence length="1293" mass="139417">MATVVLSALGSAIGESVGGTVLGLSAAQVGAAAGASAGRAIDQHLVGAGSRAVATGRIDRLRLQSAGEGVPVPRIWGQMRVPGHVIWASPLEEVRRDEGGGKGAARPRTAGSGYRVSVALALCEGRILGVGRVWADGEELAAADLNMRVYPGDEAQMPDPAIAAHEGEEAPAYRGLAYVVLEDLGLSPWGNRVPQLSFEVTRPAQDGRGLSADVAAVAMIPGSGEYALATTPVTQDLGLGERRAVNVNTPMGGTDFSASMDVLGRELPNVGSVSLVVSWFGDDLRIGHCSLRPKVEDPGAEGSEMPWRAGGVTRADAWEVAKRDGRPVYDGTPADASVVEALRAIAGSGRKAKFYPFILMEQLAGNGLADPYGGAEQPVMPWRGRITTSVAAGREGSPDGTGAAEAEVAAFFGQAGPGDFIRDGERIEYRGPEEWSYRRFVLHYAHLCALAGGVDAFVIGSEMVGMTRIRGAGGSYPAVTELRRLAADVRAVLGPEVNLGYAADWSEYFGHHPGGGELFFHLDPLWADANIDFIGIDNYMPLSDWREGAGHLDAHWGRIDNPAYLRANIEGGEGYDWYYASDADRDAQRRSPITDGAHDEAWVWRYKDLRSWWQNLHYDRPGGVRSEEATAWVPGSKPIWFTEIGCAALDKATNQPNRFLDAMSSESALPWYSDGRRDDALQAAYVQAVMGYWRDPANNPVMKDGGRMIDMARAHVWCWDARPYPAFPARRDLWSDGPAWERGHWLNGRAGAVPLASVVGDICREAGVRAFDTSGLSGVVRGYRLEGQETGRAALQPLMLAHGFDAVERDGMLRFVMRDGRAKGEIGPDDLALADGLSGIEVTRAPDAEMAGRLRLSHVEAGGDYAVATAEAILPGDVRDNTAGSEFPMLLTRAEGRAIAERWLAEAEVSRDRMRLALPPSRADLGPGDVLRVTREGAEVQSWRIDRVERAGAISVEAVRVDPGVYRPARAVEEETAIRRYVPPLPVWPVFLDLPLMRGDEAPHAPYLAVSAHPWPGSVAAYMSVEEDGGFDLNLTLTRRAVMGRTLTPLARARPGMIDRGAPLRLRIKGDPLRSVGRRALWSGANLLAIGDGSAGRWELLQFARAEPVGDGIWEIRERLRGQAGTDGVMPSVWPAGSLVVLMDGAVRQVALPPSARGQERFWRIGPALRAPDDASYRGLVTEARGIGLRPYAPCHLRIEGRRISWIRRARVDGDGWDGPDVPLSETRETYLLRLSRGGEVIHQVQVPAPEYRVPDGVWSAALAGGAFTVAVAQLSEQFGAGPFVRREINDGE</sequence>
<name>A0A3R7Q0V4_9RHOB</name>
<evidence type="ECO:0000313" key="4">
    <source>
        <dbReference type="EMBL" id="RNF33177.1"/>
    </source>
</evidence>
<feature type="domain" description="Tip attachment protein J" evidence="2">
    <location>
        <begin position="788"/>
        <end position="949"/>
    </location>
</feature>
<dbReference type="InterPro" id="IPR025195">
    <property type="entry name" value="GTA_TIM_dom"/>
</dbReference>
<dbReference type="SUPFAM" id="SSF51445">
    <property type="entry name" value="(Trans)glycosidases"/>
    <property type="match status" value="1"/>
</dbReference>
<proteinExistence type="predicted"/>
<gene>
    <name evidence="4" type="ORF">A7A09_018190</name>
</gene>
<feature type="domain" description="GTA TIM-barrel-like" evidence="1">
    <location>
        <begin position="435"/>
        <end position="728"/>
    </location>
</feature>
<dbReference type="EMBL" id="PXNQ02000013">
    <property type="protein sequence ID" value="RNF33177.1"/>
    <property type="molecule type" value="Genomic_DNA"/>
</dbReference>
<dbReference type="Pfam" id="PF23666">
    <property type="entry name" value="Rcc01698_C"/>
    <property type="match status" value="1"/>
</dbReference>
<evidence type="ECO:0000259" key="2">
    <source>
        <dbReference type="Pfam" id="PF13550"/>
    </source>
</evidence>
<keyword evidence="5" id="KW-1185">Reference proteome</keyword>
<dbReference type="Proteomes" id="UP000238137">
    <property type="component" value="Unassembled WGS sequence"/>
</dbReference>
<dbReference type="InterPro" id="IPR017853">
    <property type="entry name" value="GH"/>
</dbReference>
<comment type="caution">
    <text evidence="4">The sequence shown here is derived from an EMBL/GenBank/DDBJ whole genome shotgun (WGS) entry which is preliminary data.</text>
</comment>